<name>A0ABN6LDD4_9BACT</name>
<evidence type="ECO:0000256" key="1">
    <source>
        <dbReference type="ARBA" id="ARBA00004442"/>
    </source>
</evidence>
<dbReference type="SUPFAM" id="SSF49464">
    <property type="entry name" value="Carboxypeptidase regulatory domain-like"/>
    <property type="match status" value="1"/>
</dbReference>
<keyword evidence="2" id="KW-0472">Membrane</keyword>
<evidence type="ECO:0008006" key="6">
    <source>
        <dbReference type="Google" id="ProtNLM"/>
    </source>
</evidence>
<proteinExistence type="predicted"/>
<dbReference type="Proteomes" id="UP001354989">
    <property type="component" value="Plasmid pPP2"/>
</dbReference>
<dbReference type="EMBL" id="AP025294">
    <property type="protein sequence ID" value="BDD01216.1"/>
    <property type="molecule type" value="Genomic_DNA"/>
</dbReference>
<geneLocation type="plasmid" evidence="4 5">
    <name>pPP2</name>
</geneLocation>
<dbReference type="Gene3D" id="2.40.170.20">
    <property type="entry name" value="TonB-dependent receptor, beta-barrel domain"/>
    <property type="match status" value="1"/>
</dbReference>
<keyword evidence="3" id="KW-0998">Cell outer membrane</keyword>
<dbReference type="Pfam" id="PF13715">
    <property type="entry name" value="CarbopepD_reg_2"/>
    <property type="match status" value="1"/>
</dbReference>
<gene>
    <name evidence="4" type="ORF">PEPS_34960</name>
</gene>
<reference evidence="4 5" key="1">
    <citation type="submission" date="2021-12" db="EMBL/GenBank/DDBJ databases">
        <title>Genome sequencing of bacteria with rrn-lacking chromosome and rrn-plasmid.</title>
        <authorList>
            <person name="Anda M."/>
            <person name="Iwasaki W."/>
        </authorList>
    </citation>
    <scope>NUCLEOTIDE SEQUENCE [LARGE SCALE GENOMIC DNA]</scope>
    <source>
        <strain evidence="4 5">NBRC 101262</strain>
        <plasmid evidence="4 5">pPP2</plasmid>
    </source>
</reference>
<sequence length="840" mass="96666">MSLFNKFFLLLILYFSIVGAKAQNQQIPLSDALKQFAHEHDLFIAFDEAKVATFKVNRAEPQESVQEVLLRWLADTPLVFEQLEPRSYMIINRPAEAEVVDIPVPKVKKHAVYGAIVGIENFKLPFAVIRIKGTDKGVTSGQDGQFHIHAQLSDTLVFTYVGYEPMNIAVQDLAAKNPNVVNMDLNVRQLDAILISSMQKNPAIIPQAAGRYSQRISPISATATGKHNAFYALQFLPGVNSNGLSSNLQVRGGSTGQTKITIDRQQVFLPDHYYGIFNVINPVATQDIILHKGTYDVTHGQSVAGVLEVQTKNDYFSHQQIGLSAHLFGVNMDVALPIIKDKWYVFGAFRQSHDAFTNWYINRFANDQPETIEMPKKGTVFNQQVNPEIQFGDLYLKSALRISDRALLELSGLKTWDRYDHQLNLRSKRNRPIQDRPFWTITQVENRSWANESAGMDYTHWLGDQQQLEVFANVSVGENQVFKDRNFNDGNTIKVAEQHDQQLKTVFGGLKLQHHAFTVGFDLTQYQLEISNKDTIHDQTVKLANTYLAYQKKWEKVSLTAGGNFLYYQPDGWLFSPRVQLNTTKQEGTNFKLGLGRYYQFLHQITDPLSSLFRWRLTTPEQLPSMVSDQISIGLQHSRSHFSFDAEYYAKNNKNDLSVLALRTDLAMRYFLADGLSQGLDTYFNFRHEPWNFYMAYAYNHYHLNFQRSPEEIRKSHILQTALVYTKGNWQLGCTWIGKSIRYDFENFNVEEEVAKREALYNMPFYHRMDLSVAYHLNLGSNQQLEFALNIYDLYHQKNIQERTVDQLPVSAIFNQEFLMTDVTQMGFFPNVSVAWRYRR</sequence>
<dbReference type="InterPro" id="IPR036942">
    <property type="entry name" value="Beta-barrel_TonB_sf"/>
</dbReference>
<evidence type="ECO:0000256" key="3">
    <source>
        <dbReference type="ARBA" id="ARBA00023237"/>
    </source>
</evidence>
<evidence type="ECO:0000256" key="2">
    <source>
        <dbReference type="ARBA" id="ARBA00023136"/>
    </source>
</evidence>
<dbReference type="Gene3D" id="3.55.50.30">
    <property type="match status" value="1"/>
</dbReference>
<evidence type="ECO:0000313" key="5">
    <source>
        <dbReference type="Proteomes" id="UP001354989"/>
    </source>
</evidence>
<comment type="subcellular location">
    <subcellularLocation>
        <location evidence="1">Cell outer membrane</location>
    </subcellularLocation>
</comment>
<accession>A0ABN6LDD4</accession>
<keyword evidence="4" id="KW-0614">Plasmid</keyword>
<dbReference type="SUPFAM" id="SSF56935">
    <property type="entry name" value="Porins"/>
    <property type="match status" value="1"/>
</dbReference>
<organism evidence="4 5">
    <name type="scientific">Persicobacter psychrovividus</name>
    <dbReference type="NCBI Taxonomy" id="387638"/>
    <lineage>
        <taxon>Bacteria</taxon>
        <taxon>Pseudomonadati</taxon>
        <taxon>Bacteroidota</taxon>
        <taxon>Cytophagia</taxon>
        <taxon>Cytophagales</taxon>
        <taxon>Persicobacteraceae</taxon>
        <taxon>Persicobacter</taxon>
    </lineage>
</organism>
<dbReference type="RefSeq" id="WP_338398800.1">
    <property type="nucleotide sequence ID" value="NZ_AP025294.1"/>
</dbReference>
<keyword evidence="5" id="KW-1185">Reference proteome</keyword>
<dbReference type="InterPro" id="IPR008969">
    <property type="entry name" value="CarboxyPept-like_regulatory"/>
</dbReference>
<evidence type="ECO:0000313" key="4">
    <source>
        <dbReference type="EMBL" id="BDD01216.1"/>
    </source>
</evidence>
<protein>
    <recommendedName>
        <fullName evidence="6">TonB-dependent receptor plug domain-containing protein</fullName>
    </recommendedName>
</protein>